<dbReference type="GO" id="GO:0016491">
    <property type="term" value="F:oxidoreductase activity"/>
    <property type="evidence" value="ECO:0007669"/>
    <property type="project" value="UniProtKB-KW"/>
</dbReference>
<evidence type="ECO:0000313" key="3">
    <source>
        <dbReference type="EMBL" id="SEQ04775.1"/>
    </source>
</evidence>
<dbReference type="EMBL" id="FOEN01000004">
    <property type="protein sequence ID" value="SEQ04775.1"/>
    <property type="molecule type" value="Genomic_DNA"/>
</dbReference>
<accession>A0A1H9CUB8</accession>
<gene>
    <name evidence="3" type="ORF">SAMN04488558_104150</name>
</gene>
<organism evidence="3 4">
    <name type="scientific">Ignavigranum ruoffiae</name>
    <dbReference type="NCBI Taxonomy" id="89093"/>
    <lineage>
        <taxon>Bacteria</taxon>
        <taxon>Bacillati</taxon>
        <taxon>Bacillota</taxon>
        <taxon>Bacilli</taxon>
        <taxon>Lactobacillales</taxon>
        <taxon>Aerococcaceae</taxon>
        <taxon>Ignavigranum</taxon>
    </lineage>
</organism>
<dbReference type="NCBIfam" id="NF005118">
    <property type="entry name" value="PRK06550.1"/>
    <property type="match status" value="1"/>
</dbReference>
<dbReference type="SUPFAM" id="SSF51735">
    <property type="entry name" value="NAD(P)-binding Rossmann-fold domains"/>
    <property type="match status" value="1"/>
</dbReference>
<dbReference type="PANTHER" id="PTHR24321:SF8">
    <property type="entry name" value="ESTRADIOL 17-BETA-DEHYDROGENASE 8-RELATED"/>
    <property type="match status" value="1"/>
</dbReference>
<dbReference type="Proteomes" id="UP000198833">
    <property type="component" value="Unassembled WGS sequence"/>
</dbReference>
<dbReference type="PROSITE" id="PS00061">
    <property type="entry name" value="ADH_SHORT"/>
    <property type="match status" value="1"/>
</dbReference>
<evidence type="ECO:0000256" key="2">
    <source>
        <dbReference type="ARBA" id="ARBA00023002"/>
    </source>
</evidence>
<comment type="similarity">
    <text evidence="1">Belongs to the short-chain dehydrogenases/reductases (SDR) family.</text>
</comment>
<dbReference type="AlphaFoldDB" id="A0A1H9CUB8"/>
<dbReference type="PRINTS" id="PR00080">
    <property type="entry name" value="SDRFAMILY"/>
</dbReference>
<dbReference type="STRING" id="89093.SAMN04488558_104150"/>
<dbReference type="CDD" id="cd05233">
    <property type="entry name" value="SDR_c"/>
    <property type="match status" value="1"/>
</dbReference>
<name>A0A1H9CUB8_9LACT</name>
<dbReference type="Gene3D" id="3.40.50.720">
    <property type="entry name" value="NAD(P)-binding Rossmann-like Domain"/>
    <property type="match status" value="1"/>
</dbReference>
<dbReference type="OrthoDB" id="9803333at2"/>
<dbReference type="RefSeq" id="WP_092571381.1">
    <property type="nucleotide sequence ID" value="NZ_CALUDV010000003.1"/>
</dbReference>
<dbReference type="GO" id="GO:0008206">
    <property type="term" value="P:bile acid metabolic process"/>
    <property type="evidence" value="ECO:0007669"/>
    <property type="project" value="UniProtKB-ARBA"/>
</dbReference>
<keyword evidence="2" id="KW-0560">Oxidoreductase</keyword>
<dbReference type="PANTHER" id="PTHR24321">
    <property type="entry name" value="DEHYDROGENASES, SHORT CHAIN"/>
    <property type="match status" value="1"/>
</dbReference>
<sequence>MLTNKQNQSAGQTIVLVTGAGSGIGQAQALAFLRQGAQVIAVDRQAGFARLKNENNDDQLECFQVDLSQEAEVKDLFVTIQASYPRLDVLCNTAGQLDDYRPLAEIDYAFWRQIMANDLDSLFLVTQQALPLLLSNSKSHVINMASIAGMTTAGGGIAYTSAKHAIVGFTKQLAYEYSRLGLRANAIAPGAIQTPMNQADFAGDGQMAEQVRQQIPLQRWAQAKEVADLTLFLASEQADYIQGAIIPLDGGWLIR</sequence>
<keyword evidence="4" id="KW-1185">Reference proteome</keyword>
<evidence type="ECO:0000313" key="4">
    <source>
        <dbReference type="Proteomes" id="UP000198833"/>
    </source>
</evidence>
<evidence type="ECO:0000256" key="1">
    <source>
        <dbReference type="ARBA" id="ARBA00006484"/>
    </source>
</evidence>
<dbReference type="InterPro" id="IPR036291">
    <property type="entry name" value="NAD(P)-bd_dom_sf"/>
</dbReference>
<dbReference type="InterPro" id="IPR002347">
    <property type="entry name" value="SDR_fam"/>
</dbReference>
<dbReference type="PRINTS" id="PR00081">
    <property type="entry name" value="GDHRDH"/>
</dbReference>
<proteinExistence type="inferred from homology"/>
<protein>
    <submittedName>
        <fullName evidence="3">3-oxoacyl-[acyl-carrier protein] reductase</fullName>
    </submittedName>
</protein>
<dbReference type="Pfam" id="PF13561">
    <property type="entry name" value="adh_short_C2"/>
    <property type="match status" value="1"/>
</dbReference>
<dbReference type="InterPro" id="IPR020904">
    <property type="entry name" value="Sc_DH/Rdtase_CS"/>
</dbReference>
<dbReference type="FunFam" id="3.40.50.720:FF:000084">
    <property type="entry name" value="Short-chain dehydrogenase reductase"/>
    <property type="match status" value="1"/>
</dbReference>
<reference evidence="3 4" key="1">
    <citation type="submission" date="2016-10" db="EMBL/GenBank/DDBJ databases">
        <authorList>
            <person name="de Groot N.N."/>
        </authorList>
    </citation>
    <scope>NUCLEOTIDE SEQUENCE [LARGE SCALE GENOMIC DNA]</scope>
    <source>
        <strain evidence="3 4">DSM 15695</strain>
    </source>
</reference>